<sequence length="66" mass="7519">MAFLPTYLQEAVMLIRLTNCLLSSGYFRSGNNRSQYKNSSQRTQEKNQNGVKLAKIPISDLVTENH</sequence>
<keyword evidence="2" id="KW-1185">Reference proteome</keyword>
<dbReference type="EMBL" id="CAJHJT010000001">
    <property type="protein sequence ID" value="CAD6995904.1"/>
    <property type="molecule type" value="Genomic_DNA"/>
</dbReference>
<gene>
    <name evidence="1" type="ORF">CCAP1982_LOCUS4606</name>
</gene>
<protein>
    <submittedName>
        <fullName evidence="1">(Mediterranean fruit fly) hypothetical protein</fullName>
    </submittedName>
</protein>
<reference evidence="1" key="1">
    <citation type="submission" date="2020-11" db="EMBL/GenBank/DDBJ databases">
        <authorList>
            <person name="Whitehead M."/>
        </authorList>
    </citation>
    <scope>NUCLEOTIDE SEQUENCE</scope>
    <source>
        <strain evidence="1">EGII</strain>
    </source>
</reference>
<dbReference type="Proteomes" id="UP000606786">
    <property type="component" value="Unassembled WGS sequence"/>
</dbReference>
<proteinExistence type="predicted"/>
<comment type="caution">
    <text evidence="1">The sequence shown here is derived from an EMBL/GenBank/DDBJ whole genome shotgun (WGS) entry which is preliminary data.</text>
</comment>
<accession>A0A811UAH7</accession>
<evidence type="ECO:0000313" key="2">
    <source>
        <dbReference type="Proteomes" id="UP000606786"/>
    </source>
</evidence>
<dbReference type="AlphaFoldDB" id="A0A811UAH7"/>
<evidence type="ECO:0000313" key="1">
    <source>
        <dbReference type="EMBL" id="CAD6995904.1"/>
    </source>
</evidence>
<name>A0A811UAH7_CERCA</name>
<organism evidence="1 2">
    <name type="scientific">Ceratitis capitata</name>
    <name type="common">Mediterranean fruit fly</name>
    <name type="synonym">Tephritis capitata</name>
    <dbReference type="NCBI Taxonomy" id="7213"/>
    <lineage>
        <taxon>Eukaryota</taxon>
        <taxon>Metazoa</taxon>
        <taxon>Ecdysozoa</taxon>
        <taxon>Arthropoda</taxon>
        <taxon>Hexapoda</taxon>
        <taxon>Insecta</taxon>
        <taxon>Pterygota</taxon>
        <taxon>Neoptera</taxon>
        <taxon>Endopterygota</taxon>
        <taxon>Diptera</taxon>
        <taxon>Brachycera</taxon>
        <taxon>Muscomorpha</taxon>
        <taxon>Tephritoidea</taxon>
        <taxon>Tephritidae</taxon>
        <taxon>Ceratitis</taxon>
        <taxon>Ceratitis</taxon>
    </lineage>
</organism>